<evidence type="ECO:0000256" key="3">
    <source>
        <dbReference type="ARBA" id="ARBA00022833"/>
    </source>
</evidence>
<feature type="region of interest" description="Disordered" evidence="5">
    <location>
        <begin position="513"/>
        <end position="594"/>
    </location>
</feature>
<proteinExistence type="predicted"/>
<feature type="region of interest" description="Disordered" evidence="5">
    <location>
        <begin position="969"/>
        <end position="1019"/>
    </location>
</feature>
<dbReference type="InterPro" id="IPR000571">
    <property type="entry name" value="Znf_CCCH"/>
</dbReference>
<feature type="compositionally biased region" description="Polar residues" evidence="5">
    <location>
        <begin position="564"/>
        <end position="582"/>
    </location>
</feature>
<feature type="compositionally biased region" description="Polar residues" evidence="5">
    <location>
        <begin position="34"/>
        <end position="46"/>
    </location>
</feature>
<keyword evidence="1 4" id="KW-0479">Metal-binding</keyword>
<feature type="region of interest" description="Disordered" evidence="5">
    <location>
        <begin position="280"/>
        <end position="337"/>
    </location>
</feature>
<dbReference type="EMBL" id="MU001752">
    <property type="protein sequence ID" value="KAF2800136.1"/>
    <property type="molecule type" value="Genomic_DNA"/>
</dbReference>
<dbReference type="InterPro" id="IPR041367">
    <property type="entry name" value="Znf-CCCH_4"/>
</dbReference>
<protein>
    <recommendedName>
        <fullName evidence="6">C3H1-type domain-containing protein</fullName>
    </recommendedName>
</protein>
<keyword evidence="2 4" id="KW-0863">Zinc-finger</keyword>
<gene>
    <name evidence="7" type="ORF">K505DRAFT_355936</name>
</gene>
<evidence type="ECO:0000313" key="8">
    <source>
        <dbReference type="Proteomes" id="UP000799757"/>
    </source>
</evidence>
<name>A0A6A6XU83_9PLEO</name>
<dbReference type="SUPFAM" id="SSF90229">
    <property type="entry name" value="CCCH zinc finger"/>
    <property type="match status" value="1"/>
</dbReference>
<dbReference type="Proteomes" id="UP000799757">
    <property type="component" value="Unassembled WGS sequence"/>
</dbReference>
<dbReference type="PROSITE" id="PS50103">
    <property type="entry name" value="ZF_C3H1"/>
    <property type="match status" value="1"/>
</dbReference>
<evidence type="ECO:0000256" key="4">
    <source>
        <dbReference type="PROSITE-ProRule" id="PRU00723"/>
    </source>
</evidence>
<dbReference type="AlphaFoldDB" id="A0A6A6XU83"/>
<sequence length="1059" mass="116045">MAPSHVPSDHHPLQGQNIYTDPTYDSIFPAAAEQQYSPPSWNQAQLSHHHTALAPSASAAPSWHHNSFPQQSYSPISQSYAGASHGYQTASPYQYGSYNNHGSLGNYAHSPVVDPSLGVDPMAIRQQQQSPYQMPTRNPTPQGQSGTVTPQALQHSPALQQARATASPYQVPKSTAEMFAQRAAVQQVNNIKYEIPKGKASGGFHFLDQNALAKATKSTALNKLVNLGSEPLHLPANRTLVPQYNPRQSVKDLKKVGVGSRKVLKDLDSKKKSSSIKAQARAVSAGKANAGSPSLLRGGMVSDSESYSESSDEDTDYSSDDEVVEKSPLPAMRPDDPHPAIQYDIIKATWFPRKSQPPSDKIKGSLRDFWEVLNTIQKRWRTDSKAVSEAEEKKLTGELPVLKSRVTSQRDLLQTALRSTLDYAHPDVLHHMGQVKPFLYLCYQFLANRFKMQDQNGPLSTVIYEVLARSSGTLTTELLEETKVIKALNSMKKNANEQNKALIQQVIEGAAAGSKKPKVSSPPQGDAEPTNAKRPVTQLASHPASEGPSVKKLKPAEPVPSGVKKTTATAAPGSKASTTTAVVPQKRPGERPAAAINKVRGNQVINKPSTFFSTLNAASKKPTSATTASTKPNVPQKTVTVTVKDKKAPPAAPTKPGFSFAETMASLLKPKEEPVAPVKPQKQLPPETPEEKAKRLRKESRRHLRVTFRPEATLLDIRYFHHDPEEELGHDENFVRDAGDIGGEGRMFKQHRDMEYEEDDDEPEVSYRPWVEPTNVDFGIVDVEERKRNYERYGGGQMKPQCPEKEANERREKSTLMVFYSQPSDIPSSPREPLEPAVQESTPAKEFGLPPQYVLDRCPKQLTPAVVPDLLQLENIFKQFAIPNAAAPPPAVSQNAYVPPPAPVTAPLDISAILSVLNAAPQPPPAVAPAQPVPDWSSLLSVLGTANGAAFPPPGQLPAAWPPFPQLYQQQPQPNVDYQQAQQAQYNEHANGGTKRVRDDSYTNNNNDRGHGSFKKQKAGKLNYHAGERPHKVIPCKFFQQGKCAKGDDCTFIHDRNAM</sequence>
<evidence type="ECO:0000259" key="6">
    <source>
        <dbReference type="PROSITE" id="PS50103"/>
    </source>
</evidence>
<dbReference type="OrthoDB" id="4347at2759"/>
<dbReference type="SMART" id="SM00356">
    <property type="entry name" value="ZnF_C3H1"/>
    <property type="match status" value="1"/>
</dbReference>
<keyword evidence="3 4" id="KW-0862">Zinc</keyword>
<feature type="zinc finger region" description="C3H1-type" evidence="4">
    <location>
        <begin position="1030"/>
        <end position="1057"/>
    </location>
</feature>
<dbReference type="InterPro" id="IPR036855">
    <property type="entry name" value="Znf_CCCH_sf"/>
</dbReference>
<evidence type="ECO:0000256" key="2">
    <source>
        <dbReference type="ARBA" id="ARBA00022771"/>
    </source>
</evidence>
<accession>A0A6A6XU83</accession>
<dbReference type="Pfam" id="PF18044">
    <property type="entry name" value="zf-CCCH_4"/>
    <property type="match status" value="1"/>
</dbReference>
<feature type="region of interest" description="Disordered" evidence="5">
    <location>
        <begin position="128"/>
        <end position="168"/>
    </location>
</feature>
<keyword evidence="8" id="KW-1185">Reference proteome</keyword>
<evidence type="ECO:0000256" key="1">
    <source>
        <dbReference type="ARBA" id="ARBA00022723"/>
    </source>
</evidence>
<feature type="region of interest" description="Disordered" evidence="5">
    <location>
        <begin position="665"/>
        <end position="704"/>
    </location>
</feature>
<dbReference type="Gene3D" id="4.10.1000.10">
    <property type="entry name" value="Zinc finger, CCCH-type"/>
    <property type="match status" value="1"/>
</dbReference>
<feature type="compositionally biased region" description="Basic residues" evidence="5">
    <location>
        <begin position="694"/>
        <end position="704"/>
    </location>
</feature>
<organism evidence="7 8">
    <name type="scientific">Melanomma pulvis-pyrius CBS 109.77</name>
    <dbReference type="NCBI Taxonomy" id="1314802"/>
    <lineage>
        <taxon>Eukaryota</taxon>
        <taxon>Fungi</taxon>
        <taxon>Dikarya</taxon>
        <taxon>Ascomycota</taxon>
        <taxon>Pezizomycotina</taxon>
        <taxon>Dothideomycetes</taxon>
        <taxon>Pleosporomycetidae</taxon>
        <taxon>Pleosporales</taxon>
        <taxon>Melanommataceae</taxon>
        <taxon>Melanomma</taxon>
    </lineage>
</organism>
<feature type="region of interest" description="Disordered" evidence="5">
    <location>
        <begin position="616"/>
        <end position="636"/>
    </location>
</feature>
<feature type="region of interest" description="Disordered" evidence="5">
    <location>
        <begin position="1"/>
        <end position="70"/>
    </location>
</feature>
<feature type="domain" description="C3H1-type" evidence="6">
    <location>
        <begin position="1030"/>
        <end position="1057"/>
    </location>
</feature>
<feature type="compositionally biased region" description="Low complexity" evidence="5">
    <location>
        <begin position="617"/>
        <end position="636"/>
    </location>
</feature>
<feature type="compositionally biased region" description="Low complexity" evidence="5">
    <location>
        <begin position="969"/>
        <end position="987"/>
    </location>
</feature>
<feature type="compositionally biased region" description="Acidic residues" evidence="5">
    <location>
        <begin position="310"/>
        <end position="323"/>
    </location>
</feature>
<reference evidence="7" key="1">
    <citation type="journal article" date="2020" name="Stud. Mycol.">
        <title>101 Dothideomycetes genomes: a test case for predicting lifestyles and emergence of pathogens.</title>
        <authorList>
            <person name="Haridas S."/>
            <person name="Albert R."/>
            <person name="Binder M."/>
            <person name="Bloem J."/>
            <person name="Labutti K."/>
            <person name="Salamov A."/>
            <person name="Andreopoulos B."/>
            <person name="Baker S."/>
            <person name="Barry K."/>
            <person name="Bills G."/>
            <person name="Bluhm B."/>
            <person name="Cannon C."/>
            <person name="Castanera R."/>
            <person name="Culley D."/>
            <person name="Daum C."/>
            <person name="Ezra D."/>
            <person name="Gonzalez J."/>
            <person name="Henrissat B."/>
            <person name="Kuo A."/>
            <person name="Liang C."/>
            <person name="Lipzen A."/>
            <person name="Lutzoni F."/>
            <person name="Magnuson J."/>
            <person name="Mondo S."/>
            <person name="Nolan M."/>
            <person name="Ohm R."/>
            <person name="Pangilinan J."/>
            <person name="Park H.-J."/>
            <person name="Ramirez L."/>
            <person name="Alfaro M."/>
            <person name="Sun H."/>
            <person name="Tritt A."/>
            <person name="Yoshinaga Y."/>
            <person name="Zwiers L.-H."/>
            <person name="Turgeon B."/>
            <person name="Goodwin S."/>
            <person name="Spatafora J."/>
            <person name="Crous P."/>
            <person name="Grigoriev I."/>
        </authorList>
    </citation>
    <scope>NUCLEOTIDE SEQUENCE</scope>
    <source>
        <strain evidence="7">CBS 109.77</strain>
    </source>
</reference>
<dbReference type="GO" id="GO:0008270">
    <property type="term" value="F:zinc ion binding"/>
    <property type="evidence" value="ECO:0007669"/>
    <property type="project" value="UniProtKB-KW"/>
</dbReference>
<feature type="compositionally biased region" description="Low complexity" evidence="5">
    <location>
        <begin position="52"/>
        <end position="70"/>
    </location>
</feature>
<evidence type="ECO:0000313" key="7">
    <source>
        <dbReference type="EMBL" id="KAF2800136.1"/>
    </source>
</evidence>
<evidence type="ECO:0000256" key="5">
    <source>
        <dbReference type="SAM" id="MobiDB-lite"/>
    </source>
</evidence>